<accession>A0A1U7CQL6</accession>
<organism evidence="2 3">
    <name type="scientific">Paludisphaera borealis</name>
    <dbReference type="NCBI Taxonomy" id="1387353"/>
    <lineage>
        <taxon>Bacteria</taxon>
        <taxon>Pseudomonadati</taxon>
        <taxon>Planctomycetota</taxon>
        <taxon>Planctomycetia</taxon>
        <taxon>Isosphaerales</taxon>
        <taxon>Isosphaeraceae</taxon>
        <taxon>Paludisphaera</taxon>
    </lineage>
</organism>
<dbReference type="KEGG" id="pbor:BSF38_02747"/>
<dbReference type="SUPFAM" id="SSF159501">
    <property type="entry name" value="EreA/ChaN-like"/>
    <property type="match status" value="1"/>
</dbReference>
<proteinExistence type="predicted"/>
<reference evidence="3" key="1">
    <citation type="submission" date="2016-12" db="EMBL/GenBank/DDBJ databases">
        <title>Comparative genomics of four Isosphaeraceae planctomycetes: a common pool of plasmids and glycoside hydrolase genes.</title>
        <authorList>
            <person name="Ivanova A."/>
        </authorList>
    </citation>
    <scope>NUCLEOTIDE SEQUENCE [LARGE SCALE GENOMIC DNA]</scope>
    <source>
        <strain evidence="3">PX4</strain>
    </source>
</reference>
<dbReference type="RefSeq" id="WP_076346443.1">
    <property type="nucleotide sequence ID" value="NZ_CP019082.1"/>
</dbReference>
<sequence>MSGDRVGVRHPAIVLACLLGCLAIRGSSYAGDLEPYPLPPEARSAIEHLAARCDVLILGEIHGTREVPGLVAGLLAALNKQGYRALAIEVPNDAQAPLLAWARGETKRVPDFFANPNGDGRGNVQLLELVRTAVSPPFRWQVVCFDESEAILEKRYAALVQKRRTGDADSPQLQADDEISLWREGDAAMAANLLREAKSLKSTDRILTICGNVHARTERDAKDPMLSKLWPSFAGMVKQGQPEWRVSSVDIGFSSGAYFNEGEVKTIRGRPIEHAEVRSAGQTGWDLVLSLPKASPARFLSPNPSSPDGPAARSQTAAPGAGQK</sequence>
<evidence type="ECO:0008006" key="4">
    <source>
        <dbReference type="Google" id="ProtNLM"/>
    </source>
</evidence>
<evidence type="ECO:0000313" key="3">
    <source>
        <dbReference type="Proteomes" id="UP000186309"/>
    </source>
</evidence>
<name>A0A1U7CQL6_9BACT</name>
<gene>
    <name evidence="2" type="ORF">BSF38_02747</name>
</gene>
<dbReference type="EMBL" id="CP019082">
    <property type="protein sequence ID" value="APW61235.1"/>
    <property type="molecule type" value="Genomic_DNA"/>
</dbReference>
<evidence type="ECO:0000256" key="1">
    <source>
        <dbReference type="SAM" id="MobiDB-lite"/>
    </source>
</evidence>
<evidence type="ECO:0000313" key="2">
    <source>
        <dbReference type="EMBL" id="APW61235.1"/>
    </source>
</evidence>
<keyword evidence="3" id="KW-1185">Reference proteome</keyword>
<protein>
    <recommendedName>
        <fullName evidence="4">Haem-binding uptake Tiki superfamily ChaN domain-containing protein</fullName>
    </recommendedName>
</protein>
<dbReference type="Proteomes" id="UP000186309">
    <property type="component" value="Chromosome"/>
</dbReference>
<feature type="region of interest" description="Disordered" evidence="1">
    <location>
        <begin position="296"/>
        <end position="324"/>
    </location>
</feature>
<dbReference type="AlphaFoldDB" id="A0A1U7CQL6"/>